<accession>A0A828XWX0</accession>
<dbReference type="AlphaFoldDB" id="A0A828XWX0"/>
<reference evidence="1" key="1">
    <citation type="submission" date="2012-10" db="EMBL/GenBank/DDBJ databases">
        <authorList>
            <person name="Harkins D.M."/>
            <person name="Durkin A.S."/>
            <person name="Brinkac L.M."/>
            <person name="Selengut J.D."/>
            <person name="Sanka R."/>
            <person name="DePew J."/>
            <person name="Purushe J."/>
            <person name="Picardeau M."/>
            <person name="Werts C."/>
            <person name="Goarant C."/>
            <person name="Vinetz J.M."/>
            <person name="Sutton G.G."/>
            <person name="Nelson W.C."/>
            <person name="Fouts D.E."/>
        </authorList>
    </citation>
    <scope>NUCLEOTIDE SEQUENCE [LARGE SCALE GENOMIC DNA]</scope>
    <source>
        <strain evidence="1">200802841</strain>
    </source>
</reference>
<sequence length="47" mass="5981">MTRNRFTDSYKIKYHKLETDGEFIFQQFYCKTMFQHKISVFYYRVLK</sequence>
<keyword evidence="2" id="KW-1185">Reference proteome</keyword>
<evidence type="ECO:0000313" key="2">
    <source>
        <dbReference type="Proteomes" id="UP000006339"/>
    </source>
</evidence>
<gene>
    <name evidence="1" type="ORF">LEP1GSC131_0099</name>
</gene>
<dbReference type="EMBL" id="AKWH02000078">
    <property type="protein sequence ID" value="EKO49696.1"/>
    <property type="molecule type" value="Genomic_DNA"/>
</dbReference>
<organism evidence="1 2">
    <name type="scientific">Leptospira kirschneri str. 200802841</name>
    <dbReference type="NCBI Taxonomy" id="1193047"/>
    <lineage>
        <taxon>Bacteria</taxon>
        <taxon>Pseudomonadati</taxon>
        <taxon>Spirochaetota</taxon>
        <taxon>Spirochaetia</taxon>
        <taxon>Leptospirales</taxon>
        <taxon>Leptospiraceae</taxon>
        <taxon>Leptospira</taxon>
    </lineage>
</organism>
<comment type="caution">
    <text evidence="1">The sequence shown here is derived from an EMBL/GenBank/DDBJ whole genome shotgun (WGS) entry which is preliminary data.</text>
</comment>
<name>A0A828XWX0_9LEPT</name>
<proteinExistence type="predicted"/>
<dbReference type="Proteomes" id="UP000006339">
    <property type="component" value="Unassembled WGS sequence"/>
</dbReference>
<evidence type="ECO:0000313" key="1">
    <source>
        <dbReference type="EMBL" id="EKO49696.1"/>
    </source>
</evidence>
<protein>
    <submittedName>
        <fullName evidence="1">Uncharacterized protein</fullName>
    </submittedName>
</protein>